<sequence length="451" mass="48739">MDAQETTTDVQVAAVGALGDGAAAPLDPARAPSTPIPRDAGPSADVLEAAVATTEPKPPKSVTAVPVIAATTPSPLNVAMPQTSPDAYAPANPAAARDMPQALPTAYAPANPATAPTMPQALPDALAPANAAAARDVPKRPTLHGEFMRVVRTRPDWLYGLLCSWGFGYGFLAYIVLFTRPDLTNDPMPTVVLVVLSAIADGSLTNQLAAEPVWAADLLRSGEDPARILRVRNLMLFICEFFFVCTVIAIVARLGHSDAWVPRALPELAVLPLAPIAIGNITSVLVPTPFMRLNCRFQAPGTWVRWSIYVTIPFVLSSLSLALYWLPSKLETLYEPKVLRTIGSLKHVTVTLASATHVYVAIWLVLIPLWQLGVWLVSLRLADSMARMRRHGLARLMDRHTELADSLPKLSLYQSTRQLPARFREIPTDVRAELKLIGSELLEASTTLSRL</sequence>
<feature type="transmembrane region" description="Helical" evidence="2">
    <location>
        <begin position="191"/>
        <end position="214"/>
    </location>
</feature>
<evidence type="ECO:0000313" key="3">
    <source>
        <dbReference type="EMBL" id="MBR7826412.1"/>
    </source>
</evidence>
<dbReference type="RefSeq" id="WP_212517563.1">
    <property type="nucleotide sequence ID" value="NZ_JAGSOH010000017.1"/>
</dbReference>
<feature type="compositionally biased region" description="Low complexity" evidence="1">
    <location>
        <begin position="18"/>
        <end position="32"/>
    </location>
</feature>
<keyword evidence="2" id="KW-0812">Transmembrane</keyword>
<dbReference type="Proteomes" id="UP000676325">
    <property type="component" value="Unassembled WGS sequence"/>
</dbReference>
<feature type="transmembrane region" description="Helical" evidence="2">
    <location>
        <begin position="306"/>
        <end position="326"/>
    </location>
</feature>
<reference evidence="3" key="1">
    <citation type="submission" date="2021-04" db="EMBL/GenBank/DDBJ databases">
        <title>Genome based classification of Actinospica acidithermotolerans sp. nov., an actinobacterium isolated from an Indonesian hot spring.</title>
        <authorList>
            <person name="Kusuma A.B."/>
            <person name="Putra K.E."/>
            <person name="Nafisah S."/>
            <person name="Loh J."/>
            <person name="Nouioui I."/>
            <person name="Goodfellow M."/>
        </authorList>
    </citation>
    <scope>NUCLEOTIDE SEQUENCE</scope>
    <source>
        <strain evidence="3">MGRD01-02</strain>
    </source>
</reference>
<dbReference type="AlphaFoldDB" id="A0A941E8E3"/>
<feature type="transmembrane region" description="Helical" evidence="2">
    <location>
        <begin position="360"/>
        <end position="382"/>
    </location>
</feature>
<feature type="transmembrane region" description="Helical" evidence="2">
    <location>
        <begin position="157"/>
        <end position="179"/>
    </location>
</feature>
<comment type="caution">
    <text evidence="3">The sequence shown here is derived from an EMBL/GenBank/DDBJ whole genome shotgun (WGS) entry which is preliminary data.</text>
</comment>
<feature type="region of interest" description="Disordered" evidence="1">
    <location>
        <begin position="18"/>
        <end position="42"/>
    </location>
</feature>
<keyword evidence="4" id="KW-1185">Reference proteome</keyword>
<evidence type="ECO:0000313" key="4">
    <source>
        <dbReference type="Proteomes" id="UP000676325"/>
    </source>
</evidence>
<keyword evidence="2" id="KW-1133">Transmembrane helix</keyword>
<evidence type="ECO:0000256" key="2">
    <source>
        <dbReference type="SAM" id="Phobius"/>
    </source>
</evidence>
<proteinExistence type="predicted"/>
<feature type="transmembrane region" description="Helical" evidence="2">
    <location>
        <begin position="234"/>
        <end position="256"/>
    </location>
</feature>
<keyword evidence="2" id="KW-0472">Membrane</keyword>
<accession>A0A941E8E3</accession>
<dbReference type="EMBL" id="JAGSOH010000017">
    <property type="protein sequence ID" value="MBR7826412.1"/>
    <property type="molecule type" value="Genomic_DNA"/>
</dbReference>
<gene>
    <name evidence="3" type="ORF">KDK95_08870</name>
</gene>
<feature type="transmembrane region" description="Helical" evidence="2">
    <location>
        <begin position="268"/>
        <end position="286"/>
    </location>
</feature>
<protein>
    <submittedName>
        <fullName evidence="3">Uncharacterized protein</fullName>
    </submittedName>
</protein>
<organism evidence="3 4">
    <name type="scientific">Actinospica acidithermotolerans</name>
    <dbReference type="NCBI Taxonomy" id="2828514"/>
    <lineage>
        <taxon>Bacteria</taxon>
        <taxon>Bacillati</taxon>
        <taxon>Actinomycetota</taxon>
        <taxon>Actinomycetes</taxon>
        <taxon>Catenulisporales</taxon>
        <taxon>Actinospicaceae</taxon>
        <taxon>Actinospica</taxon>
    </lineage>
</organism>
<evidence type="ECO:0000256" key="1">
    <source>
        <dbReference type="SAM" id="MobiDB-lite"/>
    </source>
</evidence>
<name>A0A941E8E3_9ACTN</name>